<protein>
    <submittedName>
        <fullName evidence="1">Heterokaryon incompatibility protein-domain-containing protein</fullName>
    </submittedName>
</protein>
<proteinExistence type="predicted"/>
<feature type="non-terminal residue" evidence="1">
    <location>
        <position position="505"/>
    </location>
</feature>
<evidence type="ECO:0000313" key="2">
    <source>
        <dbReference type="Proteomes" id="UP000790377"/>
    </source>
</evidence>
<accession>A0ACB7ZQJ9</accession>
<name>A0ACB7ZQJ9_9AGAM</name>
<dbReference type="Proteomes" id="UP000790377">
    <property type="component" value="Unassembled WGS sequence"/>
</dbReference>
<evidence type="ECO:0000313" key="1">
    <source>
        <dbReference type="EMBL" id="KAH7902959.1"/>
    </source>
</evidence>
<gene>
    <name evidence="1" type="ORF">BJ138DRAFT_1074369</name>
</gene>
<reference evidence="1" key="1">
    <citation type="journal article" date="2021" name="New Phytol.">
        <title>Evolutionary innovations through gain and loss of genes in the ectomycorrhizal Boletales.</title>
        <authorList>
            <person name="Wu G."/>
            <person name="Miyauchi S."/>
            <person name="Morin E."/>
            <person name="Kuo A."/>
            <person name="Drula E."/>
            <person name="Varga T."/>
            <person name="Kohler A."/>
            <person name="Feng B."/>
            <person name="Cao Y."/>
            <person name="Lipzen A."/>
            <person name="Daum C."/>
            <person name="Hundley H."/>
            <person name="Pangilinan J."/>
            <person name="Johnson J."/>
            <person name="Barry K."/>
            <person name="LaButti K."/>
            <person name="Ng V."/>
            <person name="Ahrendt S."/>
            <person name="Min B."/>
            <person name="Choi I.G."/>
            <person name="Park H."/>
            <person name="Plett J.M."/>
            <person name="Magnuson J."/>
            <person name="Spatafora J.W."/>
            <person name="Nagy L.G."/>
            <person name="Henrissat B."/>
            <person name="Grigoriev I.V."/>
            <person name="Yang Z.L."/>
            <person name="Xu J."/>
            <person name="Martin F.M."/>
        </authorList>
    </citation>
    <scope>NUCLEOTIDE SEQUENCE</scope>
    <source>
        <strain evidence="1">ATCC 28755</strain>
    </source>
</reference>
<comment type="caution">
    <text evidence="1">The sequence shown here is derived from an EMBL/GenBank/DDBJ whole genome shotgun (WGS) entry which is preliminary data.</text>
</comment>
<keyword evidence="2" id="KW-1185">Reference proteome</keyword>
<organism evidence="1 2">
    <name type="scientific">Hygrophoropsis aurantiaca</name>
    <dbReference type="NCBI Taxonomy" id="72124"/>
    <lineage>
        <taxon>Eukaryota</taxon>
        <taxon>Fungi</taxon>
        <taxon>Dikarya</taxon>
        <taxon>Basidiomycota</taxon>
        <taxon>Agaricomycotina</taxon>
        <taxon>Agaricomycetes</taxon>
        <taxon>Agaricomycetidae</taxon>
        <taxon>Boletales</taxon>
        <taxon>Coniophorineae</taxon>
        <taxon>Hygrophoropsidaceae</taxon>
        <taxon>Hygrophoropsis</taxon>
    </lineage>
</organism>
<dbReference type="EMBL" id="MU269359">
    <property type="protein sequence ID" value="KAH7902959.1"/>
    <property type="molecule type" value="Genomic_DNA"/>
</dbReference>
<sequence length="505" mass="57082">MQETNGVVPLYLVVSQVWGDIKEHMNIPSVAWGVPISNSAKWGAILDYCKRKQIRWLWMDILCIDQTRGSPAADQEKAKEIPKMTAYYRGATACLVIPDRYEAFSKAYQRVKGVYSAFGGATTGDQISNHALTIWNSMETMNTVITDAWFSRIWTYQEFLLPKHHFLLDGQRLDVNGIRLIIDWYHKILRNKSLQKPAEGKNFSFVAPGTELVIRGWTPEHMGYDLKEELDRNGHLDLARVVQQTLQKRCTKDEDRLFALYGLISDDEKVTIEVSARSPSVHNASANGESPDRATLRMKWVQTMVKVLTAGRIWPLLYNALDPDDITPGFHWMPRITTPSNHARGVWSGPIYLDTIHHKNLHTIQVADDGLHIAVRRVGRIIGTSTNMGDGGGELNKAIACIWLLMAKGFNIDPVVEQFKYGLSHADRDAVLQDEVAGAQMALEAALRARSLVECFYIFEQAQLRSKLVYGNGISGWHRQIVCMVAEGQHQPLVFMAWIHSTKRA</sequence>